<reference evidence="2 3" key="1">
    <citation type="submission" date="2017-09" db="EMBL/GenBank/DDBJ databases">
        <authorList>
            <person name="Ehlers B."/>
            <person name="Leendertz F.H."/>
        </authorList>
    </citation>
    <scope>NUCLEOTIDE SEQUENCE [LARGE SCALE GENOMIC DNA]</scope>
    <source>
        <strain evidence="2 3">DSM 45537</strain>
    </source>
</reference>
<dbReference type="Proteomes" id="UP000219565">
    <property type="component" value="Unassembled WGS sequence"/>
</dbReference>
<dbReference type="Pfam" id="PF13460">
    <property type="entry name" value="NAD_binding_10"/>
    <property type="match status" value="1"/>
</dbReference>
<protein>
    <recommendedName>
        <fullName evidence="1">NAD(P)-binding domain-containing protein</fullName>
    </recommendedName>
</protein>
<gene>
    <name evidence="2" type="ORF">SAMN04244553_1704</name>
</gene>
<accession>A0A285L4D9</accession>
<dbReference type="GO" id="GO:0016646">
    <property type="term" value="F:oxidoreductase activity, acting on the CH-NH group of donors, NAD or NADP as acceptor"/>
    <property type="evidence" value="ECO:0007669"/>
    <property type="project" value="TreeGrafter"/>
</dbReference>
<keyword evidence="3" id="KW-1185">Reference proteome</keyword>
<dbReference type="SUPFAM" id="SSF51735">
    <property type="entry name" value="NAD(P)-binding Rossmann-fold domains"/>
    <property type="match status" value="1"/>
</dbReference>
<dbReference type="PANTHER" id="PTHR43355">
    <property type="entry name" value="FLAVIN REDUCTASE (NADPH)"/>
    <property type="match status" value="1"/>
</dbReference>
<name>A0A285L4D9_9NOCA</name>
<dbReference type="InterPro" id="IPR051606">
    <property type="entry name" value="Polyketide_Oxido-like"/>
</dbReference>
<dbReference type="Gene3D" id="3.40.50.720">
    <property type="entry name" value="NAD(P)-binding Rossmann-like Domain"/>
    <property type="match status" value="1"/>
</dbReference>
<dbReference type="STRING" id="1379680.GCA_001612615_01355"/>
<sequence>MRITVFGAAGEVGRRVVAEALARGHEVTAVVRNPERATNLPAEVEVRTGDAANVDDVESLSAGQDLVITATRPAPGREAELPEVTAAILAGVARTGARLLVVGGAATLIVPGADGMTLHEMPDFPAELRPIAQACEEQLAVCRAASTVNWTYLSPPAELLPGARTGEYRLGGDELLSDANGVSRISMEDFAVALLDEAERPAHGGARFTVAAA</sequence>
<dbReference type="RefSeq" id="WP_097244315.1">
    <property type="nucleotide sequence ID" value="NZ_JAMTCW010000008.1"/>
</dbReference>
<dbReference type="InterPro" id="IPR036291">
    <property type="entry name" value="NAD(P)-bd_dom_sf"/>
</dbReference>
<proteinExistence type="predicted"/>
<dbReference type="EMBL" id="OBEG01000001">
    <property type="protein sequence ID" value="SNY79752.1"/>
    <property type="molecule type" value="Genomic_DNA"/>
</dbReference>
<evidence type="ECO:0000313" key="3">
    <source>
        <dbReference type="Proteomes" id="UP000219565"/>
    </source>
</evidence>
<dbReference type="OrthoDB" id="3191258at2"/>
<dbReference type="AlphaFoldDB" id="A0A285L4D9"/>
<evidence type="ECO:0000313" key="2">
    <source>
        <dbReference type="EMBL" id="SNY79752.1"/>
    </source>
</evidence>
<evidence type="ECO:0000259" key="1">
    <source>
        <dbReference type="Pfam" id="PF13460"/>
    </source>
</evidence>
<feature type="domain" description="NAD(P)-binding" evidence="1">
    <location>
        <begin position="7"/>
        <end position="197"/>
    </location>
</feature>
<dbReference type="PANTHER" id="PTHR43355:SF2">
    <property type="entry name" value="FLAVIN REDUCTASE (NADPH)"/>
    <property type="match status" value="1"/>
</dbReference>
<dbReference type="InterPro" id="IPR016040">
    <property type="entry name" value="NAD(P)-bd_dom"/>
</dbReference>
<organism evidence="2 3">
    <name type="scientific">Nocardia amikacinitolerans</name>
    <dbReference type="NCBI Taxonomy" id="756689"/>
    <lineage>
        <taxon>Bacteria</taxon>
        <taxon>Bacillati</taxon>
        <taxon>Actinomycetota</taxon>
        <taxon>Actinomycetes</taxon>
        <taxon>Mycobacteriales</taxon>
        <taxon>Nocardiaceae</taxon>
        <taxon>Nocardia</taxon>
    </lineage>
</organism>